<reference evidence="9 10" key="1">
    <citation type="submission" date="2018-10" db="EMBL/GenBank/DDBJ databases">
        <title>Phylogenomics of Brevibacillus.</title>
        <authorList>
            <person name="Dunlap C."/>
        </authorList>
    </citation>
    <scope>NUCLEOTIDE SEQUENCE [LARGE SCALE GENOMIC DNA]</scope>
    <source>
        <strain evidence="9 10">JCM 15716</strain>
    </source>
</reference>
<dbReference type="InterPro" id="IPR015421">
    <property type="entry name" value="PyrdxlP-dep_Trfase_major"/>
</dbReference>
<feature type="domain" description="HTH gntR-type" evidence="8">
    <location>
        <begin position="11"/>
        <end position="79"/>
    </location>
</feature>
<evidence type="ECO:0000256" key="1">
    <source>
        <dbReference type="ARBA" id="ARBA00001933"/>
    </source>
</evidence>
<comment type="caution">
    <text evidence="9">The sequence shown here is derived from an EMBL/GenBank/DDBJ whole genome shotgun (WGS) entry which is preliminary data.</text>
</comment>
<gene>
    <name evidence="9" type="ORF">EDM56_11830</name>
</gene>
<protein>
    <submittedName>
        <fullName evidence="9">PLP-dependent aminotransferase family protein</fullName>
    </submittedName>
</protein>
<dbReference type="InterPro" id="IPR036388">
    <property type="entry name" value="WH-like_DNA-bd_sf"/>
</dbReference>
<dbReference type="AlphaFoldDB" id="A0A3M8DNZ7"/>
<keyword evidence="7" id="KW-0804">Transcription</keyword>
<keyword evidence="5" id="KW-0805">Transcription regulation</keyword>
<evidence type="ECO:0000256" key="5">
    <source>
        <dbReference type="ARBA" id="ARBA00023015"/>
    </source>
</evidence>
<dbReference type="PROSITE" id="PS50949">
    <property type="entry name" value="HTH_GNTR"/>
    <property type="match status" value="1"/>
</dbReference>
<evidence type="ECO:0000313" key="9">
    <source>
        <dbReference type="EMBL" id="RNB89842.1"/>
    </source>
</evidence>
<dbReference type="PRINTS" id="PR00035">
    <property type="entry name" value="HTHGNTR"/>
</dbReference>
<dbReference type="PANTHER" id="PTHR46577">
    <property type="entry name" value="HTH-TYPE TRANSCRIPTIONAL REGULATORY PROTEIN GABR"/>
    <property type="match status" value="1"/>
</dbReference>
<dbReference type="GO" id="GO:0030170">
    <property type="term" value="F:pyridoxal phosphate binding"/>
    <property type="evidence" value="ECO:0007669"/>
    <property type="project" value="InterPro"/>
</dbReference>
<keyword evidence="3 9" id="KW-0032">Aminotransferase</keyword>
<dbReference type="CDD" id="cd00609">
    <property type="entry name" value="AAT_like"/>
    <property type="match status" value="1"/>
</dbReference>
<dbReference type="InterPro" id="IPR051446">
    <property type="entry name" value="HTH_trans_reg/aminotransferase"/>
</dbReference>
<keyword evidence="4" id="KW-0663">Pyridoxal phosphate</keyword>
<dbReference type="InterPro" id="IPR036390">
    <property type="entry name" value="WH_DNA-bd_sf"/>
</dbReference>
<dbReference type="Pfam" id="PF00155">
    <property type="entry name" value="Aminotran_1_2"/>
    <property type="match status" value="1"/>
</dbReference>
<evidence type="ECO:0000256" key="2">
    <source>
        <dbReference type="ARBA" id="ARBA00005384"/>
    </source>
</evidence>
<dbReference type="SMART" id="SM00345">
    <property type="entry name" value="HTH_GNTR"/>
    <property type="match status" value="1"/>
</dbReference>
<dbReference type="SUPFAM" id="SSF53383">
    <property type="entry name" value="PLP-dependent transferases"/>
    <property type="match status" value="1"/>
</dbReference>
<dbReference type="GO" id="GO:0003677">
    <property type="term" value="F:DNA binding"/>
    <property type="evidence" value="ECO:0007669"/>
    <property type="project" value="UniProtKB-KW"/>
</dbReference>
<evidence type="ECO:0000256" key="7">
    <source>
        <dbReference type="ARBA" id="ARBA00023163"/>
    </source>
</evidence>
<evidence type="ECO:0000313" key="10">
    <source>
        <dbReference type="Proteomes" id="UP000271031"/>
    </source>
</evidence>
<organism evidence="9 10">
    <name type="scientific">Brevibacillus fluminis</name>
    <dbReference type="NCBI Taxonomy" id="511487"/>
    <lineage>
        <taxon>Bacteria</taxon>
        <taxon>Bacillati</taxon>
        <taxon>Bacillota</taxon>
        <taxon>Bacilli</taxon>
        <taxon>Bacillales</taxon>
        <taxon>Paenibacillaceae</taxon>
        <taxon>Brevibacillus</taxon>
    </lineage>
</organism>
<evidence type="ECO:0000259" key="8">
    <source>
        <dbReference type="PROSITE" id="PS50949"/>
    </source>
</evidence>
<evidence type="ECO:0000256" key="6">
    <source>
        <dbReference type="ARBA" id="ARBA00023125"/>
    </source>
</evidence>
<keyword evidence="6" id="KW-0238">DNA-binding</keyword>
<dbReference type="GO" id="GO:0008483">
    <property type="term" value="F:transaminase activity"/>
    <property type="evidence" value="ECO:0007669"/>
    <property type="project" value="UniProtKB-KW"/>
</dbReference>
<keyword evidence="10" id="KW-1185">Reference proteome</keyword>
<comment type="cofactor">
    <cofactor evidence="1">
        <name>pyridoxal 5'-phosphate</name>
        <dbReference type="ChEBI" id="CHEBI:597326"/>
    </cofactor>
</comment>
<accession>A0A3M8DNZ7</accession>
<dbReference type="GO" id="GO:0003700">
    <property type="term" value="F:DNA-binding transcription factor activity"/>
    <property type="evidence" value="ECO:0007669"/>
    <property type="project" value="InterPro"/>
</dbReference>
<dbReference type="EMBL" id="RHHQ01000008">
    <property type="protein sequence ID" value="RNB89842.1"/>
    <property type="molecule type" value="Genomic_DNA"/>
</dbReference>
<dbReference type="Gene3D" id="3.90.1150.10">
    <property type="entry name" value="Aspartate Aminotransferase, domain 1"/>
    <property type="match status" value="1"/>
</dbReference>
<dbReference type="InterPro" id="IPR000524">
    <property type="entry name" value="Tscrpt_reg_HTH_GntR"/>
</dbReference>
<name>A0A3M8DNZ7_9BACL</name>
<dbReference type="InterPro" id="IPR015422">
    <property type="entry name" value="PyrdxlP-dep_Trfase_small"/>
</dbReference>
<dbReference type="InterPro" id="IPR004839">
    <property type="entry name" value="Aminotransferase_I/II_large"/>
</dbReference>
<evidence type="ECO:0000256" key="3">
    <source>
        <dbReference type="ARBA" id="ARBA00022576"/>
    </source>
</evidence>
<dbReference type="Gene3D" id="3.40.640.10">
    <property type="entry name" value="Type I PLP-dependent aspartate aminotransferase-like (Major domain)"/>
    <property type="match status" value="1"/>
</dbReference>
<proteinExistence type="inferred from homology"/>
<dbReference type="Pfam" id="PF00392">
    <property type="entry name" value="GntR"/>
    <property type="match status" value="1"/>
</dbReference>
<keyword evidence="9" id="KW-0808">Transferase</keyword>
<comment type="similarity">
    <text evidence="2">In the C-terminal section; belongs to the class-I pyridoxal-phosphate-dependent aminotransferase family.</text>
</comment>
<sequence length="475" mass="52694">MDWMLDPASEEPLFRQIARHFEECIFTGTYPPGSPLPTERLLAAQLQVNRSTITEAYAELRASGLIHSRQGSGTRVSEHLWGVAQRQPNWFAYTNGGTFIPTQPLVKRIREATARPGIIAFNGGEMNPELFPHHELQETMHTLPLTRLLGYLPPEGDPALRLSLCDYMREEHGIVATPDQILITSGAQQALHLITQCLLSPGDAIALEGPSYMYSLGVFPSAGLRLFRLPVDADGLEPEQVIQLYRKHKIKLVITNPTYQNPTGTVLSLKRRKRLLAVCEEIRIPVIEDEAYGALRLDDAPPPLPTLVSLNKGNGLVVHIGSFSKTVAPGLRIGWVVAPPSVISRMADAKKEIDHGTSTLSQQLLTAFLQKADWRGHVQQLKTALTRRRDLMRQALSDHVGDKATWNHPKGGYSIWCQLKKTIADQDLIEKAIAHGVLFMPGTIYGAEPGFIRLSYACPAESEIVEGIRRLGRML</sequence>
<evidence type="ECO:0000256" key="4">
    <source>
        <dbReference type="ARBA" id="ARBA00022898"/>
    </source>
</evidence>
<dbReference type="Gene3D" id="1.10.10.10">
    <property type="entry name" value="Winged helix-like DNA-binding domain superfamily/Winged helix DNA-binding domain"/>
    <property type="match status" value="1"/>
</dbReference>
<dbReference type="InterPro" id="IPR015424">
    <property type="entry name" value="PyrdxlP-dep_Trfase"/>
</dbReference>
<dbReference type="PANTHER" id="PTHR46577:SF2">
    <property type="entry name" value="TRANSCRIPTIONAL REGULATORY PROTEIN"/>
    <property type="match status" value="1"/>
</dbReference>
<dbReference type="RefSeq" id="WP_122918096.1">
    <property type="nucleotide sequence ID" value="NZ_RHHQ01000008.1"/>
</dbReference>
<dbReference type="OrthoDB" id="9802601at2"/>
<dbReference type="CDD" id="cd07377">
    <property type="entry name" value="WHTH_GntR"/>
    <property type="match status" value="1"/>
</dbReference>
<dbReference type="SUPFAM" id="SSF46785">
    <property type="entry name" value="Winged helix' DNA-binding domain"/>
    <property type="match status" value="1"/>
</dbReference>
<dbReference type="Proteomes" id="UP000271031">
    <property type="component" value="Unassembled WGS sequence"/>
</dbReference>